<gene>
    <name evidence="1" type="ORF">N0V87_002318</name>
</gene>
<dbReference type="Gene3D" id="3.40.50.410">
    <property type="entry name" value="von Willebrand factor, type A domain"/>
    <property type="match status" value="1"/>
</dbReference>
<dbReference type="SUPFAM" id="SSF53300">
    <property type="entry name" value="vWA-like"/>
    <property type="match status" value="1"/>
</dbReference>
<sequence length="919" mass="102939">MTHPLGDEVYDLLILVDSTYSMLNYLEALQSSLPKVIAISNLTNGFSRIGLLAYRDYSEAGRTKNGMLEWSGWYRNDGYSENANEASATAQTLTSMAANLEPIGGGDYPEALKTGVARAHQLMRKDATTIVLLYTDAPPHCWMVADRDQGSNYHAEQIALKSSTSFGGFGQRFADWVSACKFLHEGEKKAHVFCFLDEVLGSRPLDGGYYTYLSTITRGACFTLASAASHSIAQVTIDVLLAWMGIRKEGVENTMAAQLMRYKNGKNIRNIKNEQDEVANSYFWATDKKPIGKDVFVNPNIFQAKQRQEQILLLDNNLAKVAVTSSVLEKHLPKRRTPILDFAKRYAQDAAYKTIVVEQLKDIIETDVASMSLNPVFGVLWRAVCNDRENPARDKLITAFGFNVDRITDVYEKTRMKSWLEESYDYASEIKDTVDKVLDHQRFPCVYLDPTINFATARARGEKVEDNDEEESDPPLSAFRRDELLEIGRSCDGRILKRLGKVLTRITYVESAADLPAHIVAASNTQVPRIPIALASQEHEWKFWKILLHIVLPGTMLAARPAAVLAALAIRIGLKPLFSAACAALMFWREKWNNLEVPETWNSSCLGLLLDADAEHRKQTELSELATDREGLLLSVDRELFNRLVTYHHAGTNLLTVLTAEVGWTPSKTQAPVGPVAVCRGCKLPRSVTIMAERSGGRCGLCVRTSYDSVEHKERALITNVSLQDTAATRIAWVECSIQTCRAQYVCYNTADLNVRPKCWYCRAQTGRSLEKCSSDPAPTLECVECLSKVIWPNEWRYMVARPFRCSACLNGVKTIVNVETNAEELCKENGQDWLLQNRKSAIEAPFKQTLFKTITATGVDSFLENVWVLPDLDAATTLTWNGKRIQNLDALTAALRSWTQRRMYDGGDGSDYDSDDDY</sequence>
<dbReference type="InterPro" id="IPR036465">
    <property type="entry name" value="vWFA_dom_sf"/>
</dbReference>
<dbReference type="OrthoDB" id="10009520at2759"/>
<dbReference type="EMBL" id="JAPEUV010000015">
    <property type="protein sequence ID" value="KAJ4340657.1"/>
    <property type="molecule type" value="Genomic_DNA"/>
</dbReference>
<evidence type="ECO:0008006" key="3">
    <source>
        <dbReference type="Google" id="ProtNLM"/>
    </source>
</evidence>
<dbReference type="AlphaFoldDB" id="A0A9W8X448"/>
<protein>
    <recommendedName>
        <fullName evidence="3">VWFA domain-containing protein</fullName>
    </recommendedName>
</protein>
<dbReference type="Proteomes" id="UP001140562">
    <property type="component" value="Unassembled WGS sequence"/>
</dbReference>
<reference evidence="1" key="1">
    <citation type="submission" date="2022-10" db="EMBL/GenBank/DDBJ databases">
        <title>Tapping the CABI collections for fungal endophytes: first genome assemblies for Collariella, Neodidymelliopsis, Ascochyta clinopodiicola, Didymella pomorum, Didymosphaeria variabile, Neocosmospora piperis and Neocucurbitaria cava.</title>
        <authorList>
            <person name="Hill R."/>
        </authorList>
    </citation>
    <scope>NUCLEOTIDE SEQUENCE</scope>
    <source>
        <strain evidence="1">IMI 360193</strain>
    </source>
</reference>
<evidence type="ECO:0000313" key="1">
    <source>
        <dbReference type="EMBL" id="KAJ4340657.1"/>
    </source>
</evidence>
<name>A0A9W8X448_9PLEO</name>
<keyword evidence="2" id="KW-1185">Reference proteome</keyword>
<evidence type="ECO:0000313" key="2">
    <source>
        <dbReference type="Proteomes" id="UP001140562"/>
    </source>
</evidence>
<organism evidence="1 2">
    <name type="scientific">Didymella glomerata</name>
    <dbReference type="NCBI Taxonomy" id="749621"/>
    <lineage>
        <taxon>Eukaryota</taxon>
        <taxon>Fungi</taxon>
        <taxon>Dikarya</taxon>
        <taxon>Ascomycota</taxon>
        <taxon>Pezizomycotina</taxon>
        <taxon>Dothideomycetes</taxon>
        <taxon>Pleosporomycetidae</taxon>
        <taxon>Pleosporales</taxon>
        <taxon>Pleosporineae</taxon>
        <taxon>Didymellaceae</taxon>
        <taxon>Didymella</taxon>
    </lineage>
</organism>
<proteinExistence type="predicted"/>
<comment type="caution">
    <text evidence="1">The sequence shown here is derived from an EMBL/GenBank/DDBJ whole genome shotgun (WGS) entry which is preliminary data.</text>
</comment>
<accession>A0A9W8X448</accession>